<proteinExistence type="predicted"/>
<reference evidence="1 2" key="1">
    <citation type="submission" date="2017-05" db="EMBL/GenBank/DDBJ databases">
        <authorList>
            <person name="Varghese N."/>
            <person name="Submissions S."/>
        </authorList>
    </citation>
    <scope>NUCLEOTIDE SEQUENCE [LARGE SCALE GENOMIC DNA]</scope>
    <source>
        <strain evidence="1 2">DSM 27040</strain>
    </source>
</reference>
<dbReference type="EMBL" id="FXTB01000001">
    <property type="protein sequence ID" value="SMO44536.1"/>
    <property type="molecule type" value="Genomic_DNA"/>
</dbReference>
<organism evidence="1 2">
    <name type="scientific">Saccharicrinis carchari</name>
    <dbReference type="NCBI Taxonomy" id="1168039"/>
    <lineage>
        <taxon>Bacteria</taxon>
        <taxon>Pseudomonadati</taxon>
        <taxon>Bacteroidota</taxon>
        <taxon>Bacteroidia</taxon>
        <taxon>Marinilabiliales</taxon>
        <taxon>Marinilabiliaceae</taxon>
        <taxon>Saccharicrinis</taxon>
    </lineage>
</organism>
<gene>
    <name evidence="1" type="ORF">SAMN06265379_101856</name>
</gene>
<evidence type="ECO:0000313" key="1">
    <source>
        <dbReference type="EMBL" id="SMO44536.1"/>
    </source>
</evidence>
<dbReference type="Proteomes" id="UP000319040">
    <property type="component" value="Unassembled WGS sequence"/>
</dbReference>
<name>A0A521BBU2_SACCC</name>
<evidence type="ECO:0000313" key="2">
    <source>
        <dbReference type="Proteomes" id="UP000319040"/>
    </source>
</evidence>
<sequence>MIQVYFNNIFKASYINKHDSPENQKVMSVTFVFLKRLTFLAYF</sequence>
<keyword evidence="2" id="KW-1185">Reference proteome</keyword>
<accession>A0A521BBU2</accession>
<protein>
    <submittedName>
        <fullName evidence="1">Uncharacterized protein</fullName>
    </submittedName>
</protein>
<dbReference type="AlphaFoldDB" id="A0A521BBU2"/>